<accession>A0ABT5X8A1</accession>
<comment type="caution">
    <text evidence="1">The sequence shown here is derived from an EMBL/GenBank/DDBJ whole genome shotgun (WGS) entry which is preliminary data.</text>
</comment>
<dbReference type="Proteomes" id="UP001220010">
    <property type="component" value="Unassembled WGS sequence"/>
</dbReference>
<sequence length="66" mass="7035">MATSSLAGSAEDFAAGKYRIVDVTEEEEVLYGGVLEIDLLLADGSREGSEKWRGPFRIRGGAGSRS</sequence>
<evidence type="ECO:0000313" key="1">
    <source>
        <dbReference type="EMBL" id="MDF0590929.1"/>
    </source>
</evidence>
<proteinExistence type="predicted"/>
<organism evidence="1 2">
    <name type="scientific">Candidatus Methanocrinis natronophilus</name>
    <dbReference type="NCBI Taxonomy" id="3033396"/>
    <lineage>
        <taxon>Archaea</taxon>
        <taxon>Methanobacteriati</taxon>
        <taxon>Methanobacteriota</taxon>
        <taxon>Stenosarchaea group</taxon>
        <taxon>Methanomicrobia</taxon>
        <taxon>Methanotrichales</taxon>
        <taxon>Methanotrichaceae</taxon>
        <taxon>Methanocrinis</taxon>
    </lineage>
</organism>
<evidence type="ECO:0000313" key="2">
    <source>
        <dbReference type="Proteomes" id="UP001220010"/>
    </source>
</evidence>
<protein>
    <submittedName>
        <fullName evidence="1">Uncharacterized protein</fullName>
    </submittedName>
</protein>
<dbReference type="RefSeq" id="WP_316966674.1">
    <property type="nucleotide sequence ID" value="NZ_JARFPK010000022.1"/>
</dbReference>
<gene>
    <name evidence="1" type="ORF">P0O15_07085</name>
</gene>
<keyword evidence="2" id="KW-1185">Reference proteome</keyword>
<dbReference type="EMBL" id="JARFPK010000022">
    <property type="protein sequence ID" value="MDF0590929.1"/>
    <property type="molecule type" value="Genomic_DNA"/>
</dbReference>
<reference evidence="1 2" key="1">
    <citation type="submission" date="2023-03" db="EMBL/GenBank/DDBJ databases">
        <title>WGS of Methanotrichaceae archaeon Mx.</title>
        <authorList>
            <person name="Sorokin D.Y."/>
            <person name="Merkel A.Y."/>
        </authorList>
    </citation>
    <scope>NUCLEOTIDE SEQUENCE [LARGE SCALE GENOMIC DNA]</scope>
    <source>
        <strain evidence="1 2">Mx</strain>
    </source>
</reference>
<name>A0ABT5X8A1_9EURY</name>